<evidence type="ECO:0000256" key="5">
    <source>
        <dbReference type="ARBA" id="ARBA00022729"/>
    </source>
</evidence>
<evidence type="ECO:0000259" key="7">
    <source>
        <dbReference type="PROSITE" id="PS50983"/>
    </source>
</evidence>
<evidence type="ECO:0000256" key="6">
    <source>
        <dbReference type="SAM" id="SignalP"/>
    </source>
</evidence>
<evidence type="ECO:0000313" key="8">
    <source>
        <dbReference type="EMBL" id="ALZ84639.1"/>
    </source>
</evidence>
<dbReference type="Proteomes" id="UP000064137">
    <property type="component" value="Chromosome"/>
</dbReference>
<dbReference type="KEGG" id="por:APT59_10695"/>
<dbReference type="SUPFAM" id="SSF53807">
    <property type="entry name" value="Helical backbone' metal receptor"/>
    <property type="match status" value="1"/>
</dbReference>
<evidence type="ECO:0000256" key="2">
    <source>
        <dbReference type="ARBA" id="ARBA00008814"/>
    </source>
</evidence>
<evidence type="ECO:0000256" key="4">
    <source>
        <dbReference type="ARBA" id="ARBA00022496"/>
    </source>
</evidence>
<name>A0A0U4P734_9PSED</name>
<dbReference type="PROSITE" id="PS50983">
    <property type="entry name" value="FE_B12_PBP"/>
    <property type="match status" value="1"/>
</dbReference>
<evidence type="ECO:0000256" key="1">
    <source>
        <dbReference type="ARBA" id="ARBA00004196"/>
    </source>
</evidence>
<keyword evidence="4" id="KW-0406">Ion transport</keyword>
<dbReference type="InterPro" id="IPR002491">
    <property type="entry name" value="ABC_transptr_periplasmic_BD"/>
</dbReference>
<dbReference type="CDD" id="cd01146">
    <property type="entry name" value="FhuD"/>
    <property type="match status" value="1"/>
</dbReference>
<dbReference type="Pfam" id="PF01497">
    <property type="entry name" value="Peripla_BP_2"/>
    <property type="match status" value="1"/>
</dbReference>
<keyword evidence="5 6" id="KW-0732">Signal</keyword>
<keyword evidence="4" id="KW-0410">Iron transport</keyword>
<feature type="chain" id="PRO_5006851745" evidence="6">
    <location>
        <begin position="33"/>
        <end position="304"/>
    </location>
</feature>
<dbReference type="InterPro" id="IPR006311">
    <property type="entry name" value="TAT_signal"/>
</dbReference>
<reference evidence="8 9" key="1">
    <citation type="submission" date="2016-01" db="EMBL/GenBank/DDBJ databases">
        <title>Annotation of Pseudomonas oryzihabitans USDA-ARS-USMARC-56511.</title>
        <authorList>
            <person name="Harhay G.P."/>
            <person name="Harhay D.M."/>
            <person name="Smith T.P.L."/>
            <person name="Bono J.L."/>
            <person name="Heaton M.P."/>
            <person name="Clawson M.L."/>
            <person name="Chitko-Mckown C.G."/>
            <person name="Capik S.F."/>
            <person name="DeDonder K.D."/>
            <person name="Apley M.D."/>
            <person name="Lubbers B.V."/>
            <person name="White B.J."/>
            <person name="Larson R.L."/>
        </authorList>
    </citation>
    <scope>NUCLEOTIDE SEQUENCE [LARGE SCALE GENOMIC DNA]</scope>
    <source>
        <strain evidence="8 9">USDA-ARS-USMARC-56511</strain>
    </source>
</reference>
<comment type="subcellular location">
    <subcellularLocation>
        <location evidence="1">Cell envelope</location>
    </subcellularLocation>
</comment>
<keyword evidence="3" id="KW-0813">Transport</keyword>
<feature type="signal peptide" evidence="6">
    <location>
        <begin position="1"/>
        <end position="32"/>
    </location>
</feature>
<keyword evidence="4" id="KW-0408">Iron</keyword>
<accession>A0A0U4P734</accession>
<comment type="similarity">
    <text evidence="2">Belongs to the bacterial solute-binding protein 8 family.</text>
</comment>
<evidence type="ECO:0000256" key="3">
    <source>
        <dbReference type="ARBA" id="ARBA00022448"/>
    </source>
</evidence>
<dbReference type="InterPro" id="IPR051313">
    <property type="entry name" value="Bact_iron-sidero_bind"/>
</dbReference>
<evidence type="ECO:0000313" key="9">
    <source>
        <dbReference type="Proteomes" id="UP000064137"/>
    </source>
</evidence>
<sequence>MRIPGGSGLTRRHLLRCWGGLVAGAALGPAMAATQPARVATLFQGATDSTVALGLRPCGVVESWSEKPVYRYLRPALAGVPSLGLETQPSLEDLALLAPDLIIASRFRHGRIAPLLQRLCPVVMLEEVFEFKQTLLALGTAVGREPAATALLHAWQARIASLRGALQRHYEAQWPPTVAVLDVRADHLRSYLPDSFAGRVLSELGFAWPAASQGSAAPSIKLTSRESLPVVEADVFFVFLRADQASQRNYASLIEHPLWQRLSAPRRGQVWRVDGVAWSLGGGILAANLLLDDIERVLASKEAA</sequence>
<dbReference type="EMBL" id="CP013987">
    <property type="protein sequence ID" value="ALZ84639.1"/>
    <property type="molecule type" value="Genomic_DNA"/>
</dbReference>
<dbReference type="PANTHER" id="PTHR30532">
    <property type="entry name" value="IRON III DICITRATE-BINDING PERIPLASMIC PROTEIN"/>
    <property type="match status" value="1"/>
</dbReference>
<dbReference type="OrthoDB" id="9793175at2"/>
<protein>
    <submittedName>
        <fullName evidence="8">Achromobactin-binding protein</fullName>
    </submittedName>
</protein>
<dbReference type="Gene3D" id="3.40.50.1980">
    <property type="entry name" value="Nitrogenase molybdenum iron protein domain"/>
    <property type="match status" value="2"/>
</dbReference>
<organism evidence="8 9">
    <name type="scientific">Pseudomonas oryzihabitans</name>
    <dbReference type="NCBI Taxonomy" id="47885"/>
    <lineage>
        <taxon>Bacteria</taxon>
        <taxon>Pseudomonadati</taxon>
        <taxon>Pseudomonadota</taxon>
        <taxon>Gammaproteobacteria</taxon>
        <taxon>Pseudomonadales</taxon>
        <taxon>Pseudomonadaceae</taxon>
        <taxon>Pseudomonas</taxon>
    </lineage>
</organism>
<dbReference type="PANTHER" id="PTHR30532:SF21">
    <property type="entry name" value="SIDEROPHORE-BINDING LIPOPROTEIN YFIY-RELATED"/>
    <property type="match status" value="1"/>
</dbReference>
<feature type="domain" description="Fe/B12 periplasmic-binding" evidence="7">
    <location>
        <begin position="38"/>
        <end position="302"/>
    </location>
</feature>
<dbReference type="PROSITE" id="PS51318">
    <property type="entry name" value="TAT"/>
    <property type="match status" value="1"/>
</dbReference>
<dbReference type="GO" id="GO:1901678">
    <property type="term" value="P:iron coordination entity transport"/>
    <property type="evidence" value="ECO:0007669"/>
    <property type="project" value="UniProtKB-ARBA"/>
</dbReference>
<dbReference type="AlphaFoldDB" id="A0A0U4P734"/>
<gene>
    <name evidence="8" type="ORF">APT59_10695</name>
</gene>
<dbReference type="GO" id="GO:0030288">
    <property type="term" value="C:outer membrane-bounded periplasmic space"/>
    <property type="evidence" value="ECO:0007669"/>
    <property type="project" value="TreeGrafter"/>
</dbReference>
<proteinExistence type="inferred from homology"/>